<organism evidence="1 2">
    <name type="scientific">Runella slithyformis (strain ATCC 29530 / DSM 19594 / LMG 11500 / NCIMB 11436 / LSU 4)</name>
    <dbReference type="NCBI Taxonomy" id="761193"/>
    <lineage>
        <taxon>Bacteria</taxon>
        <taxon>Pseudomonadati</taxon>
        <taxon>Bacteroidota</taxon>
        <taxon>Cytophagia</taxon>
        <taxon>Cytophagales</taxon>
        <taxon>Spirosomataceae</taxon>
        <taxon>Runella</taxon>
    </lineage>
</organism>
<dbReference type="EMBL" id="CP002859">
    <property type="protein sequence ID" value="AEI50922.1"/>
    <property type="molecule type" value="Genomic_DNA"/>
</dbReference>
<name>A0A7U3ZPD8_RUNSL</name>
<evidence type="ECO:0000313" key="2">
    <source>
        <dbReference type="Proteomes" id="UP000000493"/>
    </source>
</evidence>
<sequence length="44" mass="5260">MKFRTVLSKILSNINKKGLKSKLQPFFVKMYRINYFTPAFNTFV</sequence>
<keyword evidence="2" id="KW-1185">Reference proteome</keyword>
<proteinExistence type="predicted"/>
<evidence type="ECO:0000313" key="1">
    <source>
        <dbReference type="EMBL" id="AEI50922.1"/>
    </source>
</evidence>
<reference evidence="1 2" key="2">
    <citation type="journal article" date="2012" name="Stand. Genomic Sci.">
        <title>Complete genome sequence of the aquatic bacterium Runella slithyformis type strain (LSU 4(T)).</title>
        <authorList>
            <person name="Copeland A."/>
            <person name="Zhang X."/>
            <person name="Misra M."/>
            <person name="Lapidus A."/>
            <person name="Nolan M."/>
            <person name="Lucas S."/>
            <person name="Deshpande S."/>
            <person name="Cheng J.F."/>
            <person name="Tapia R."/>
            <person name="Goodwin L.A."/>
            <person name="Pitluck S."/>
            <person name="Liolios K."/>
            <person name="Pagani I."/>
            <person name="Ivanova N."/>
            <person name="Mikhailova N."/>
            <person name="Pati A."/>
            <person name="Chen A."/>
            <person name="Palaniappan K."/>
            <person name="Land M."/>
            <person name="Hauser L."/>
            <person name="Pan C."/>
            <person name="Jeffries C.D."/>
            <person name="Detter J.C."/>
            <person name="Brambilla E.M."/>
            <person name="Rohde M."/>
            <person name="Djao O.D."/>
            <person name="Goker M."/>
            <person name="Sikorski J."/>
            <person name="Tindall B.J."/>
            <person name="Woyke T."/>
            <person name="Bristow J."/>
            <person name="Eisen J.A."/>
            <person name="Markowitz V."/>
            <person name="Hugenholtz P."/>
            <person name="Kyrpides N.C."/>
            <person name="Klenk H.P."/>
            <person name="Mavromatis K."/>
        </authorList>
    </citation>
    <scope>NUCLEOTIDE SEQUENCE [LARGE SCALE GENOMIC DNA]</scope>
    <source>
        <strain evidence="2">ATCC 29530 / DSM 19594 / LMG 11500 / NCIMB 11436 / LSU 4</strain>
    </source>
</reference>
<dbReference type="Proteomes" id="UP000000493">
    <property type="component" value="Chromosome"/>
</dbReference>
<gene>
    <name evidence="1" type="ordered locus">Runsl_4602</name>
</gene>
<dbReference type="KEGG" id="rsi:Runsl_4602"/>
<reference evidence="2" key="1">
    <citation type="submission" date="2011-06" db="EMBL/GenBank/DDBJ databases">
        <title>The complete genome of chromosome of Runella slithyformis DSM 19594.</title>
        <authorList>
            <consortium name="US DOE Joint Genome Institute (JGI-PGF)"/>
            <person name="Lucas S."/>
            <person name="Han J."/>
            <person name="Lapidus A."/>
            <person name="Bruce D."/>
            <person name="Goodwin L."/>
            <person name="Pitluck S."/>
            <person name="Peters L."/>
            <person name="Kyrpides N."/>
            <person name="Mavromatis K."/>
            <person name="Ivanova N."/>
            <person name="Ovchinnikova G."/>
            <person name="Zhang X."/>
            <person name="Misra M."/>
            <person name="Detter J.C."/>
            <person name="Tapia R."/>
            <person name="Han C."/>
            <person name="Land M."/>
            <person name="Hauser L."/>
            <person name="Markowitz V."/>
            <person name="Cheng J.-F."/>
            <person name="Hugenholtz P."/>
            <person name="Woyke T."/>
            <person name="Wu D."/>
            <person name="Tindall B."/>
            <person name="Faehrich R."/>
            <person name="Brambilla E."/>
            <person name="Klenk H.-P."/>
            <person name="Eisen J.A."/>
        </authorList>
    </citation>
    <scope>NUCLEOTIDE SEQUENCE [LARGE SCALE GENOMIC DNA]</scope>
    <source>
        <strain evidence="2">ATCC 29530 / DSM 19594 / LMG 11500 / NCIMB 11436 / LSU 4</strain>
    </source>
</reference>
<accession>A0A7U3ZPD8</accession>
<dbReference type="AlphaFoldDB" id="A0A7U3ZPD8"/>
<protein>
    <submittedName>
        <fullName evidence="1">Uncharacterized protein</fullName>
    </submittedName>
</protein>